<reference evidence="2 3" key="1">
    <citation type="journal article" date="2002" name="Genome Res.">
        <title>A complete sequence of the T. tengcongensis genome.</title>
        <authorList>
            <person name="Bao Q."/>
            <person name="Tian Y."/>
            <person name="Li W."/>
            <person name="Xu Z."/>
            <person name="Xuan Z."/>
            <person name="Hu S."/>
            <person name="Dong W."/>
            <person name="Yang J."/>
            <person name="Chen Y."/>
            <person name="Xue Y."/>
            <person name="Xu Y."/>
            <person name="Lai X."/>
            <person name="Huang L."/>
            <person name="Dong X."/>
            <person name="Ma Y."/>
            <person name="Ling L."/>
            <person name="Tan H."/>
            <person name="Chen R."/>
            <person name="Wang J."/>
            <person name="Yu J."/>
            <person name="Yang H."/>
        </authorList>
    </citation>
    <scope>NUCLEOTIDE SEQUENCE [LARGE SCALE GENOMIC DNA]</scope>
    <source>
        <strain evidence="3">DSM 15242 / JCM 11007 / NBRC 100824 / MB4</strain>
    </source>
</reference>
<keyword evidence="3" id="KW-1185">Reference proteome</keyword>
<keyword evidence="1" id="KW-1133">Transmembrane helix</keyword>
<dbReference type="EMBL" id="AE008691">
    <property type="protein sequence ID" value="AAM24047.1"/>
    <property type="molecule type" value="Genomic_DNA"/>
</dbReference>
<accession>Q8RBM6</accession>
<keyword evidence="1" id="KW-0812">Transmembrane</keyword>
<evidence type="ECO:0008006" key="4">
    <source>
        <dbReference type="Google" id="ProtNLM"/>
    </source>
</evidence>
<dbReference type="HOGENOM" id="CLU_3005468_0_0_9"/>
<gene>
    <name evidence="2" type="ordered locus">TTE0790</name>
</gene>
<evidence type="ECO:0000256" key="1">
    <source>
        <dbReference type="SAM" id="Phobius"/>
    </source>
</evidence>
<feature type="transmembrane region" description="Helical" evidence="1">
    <location>
        <begin position="25"/>
        <end position="48"/>
    </location>
</feature>
<name>Q8RBM6_CALS4</name>
<dbReference type="KEGG" id="tte:TTE0790"/>
<organism evidence="2 3">
    <name type="scientific">Caldanaerobacter subterraneus subsp. tengcongensis (strain DSM 15242 / JCM 11007 / NBRC 100824 / MB4)</name>
    <name type="common">Thermoanaerobacter tengcongensis</name>
    <dbReference type="NCBI Taxonomy" id="273068"/>
    <lineage>
        <taxon>Bacteria</taxon>
        <taxon>Bacillati</taxon>
        <taxon>Bacillota</taxon>
        <taxon>Clostridia</taxon>
        <taxon>Thermoanaerobacterales</taxon>
        <taxon>Thermoanaerobacteraceae</taxon>
        <taxon>Caldanaerobacter</taxon>
    </lineage>
</organism>
<keyword evidence="1" id="KW-0472">Membrane</keyword>
<dbReference type="AlphaFoldDB" id="Q8RBM6"/>
<proteinExistence type="predicted"/>
<protein>
    <recommendedName>
        <fullName evidence="4">Major facilitator superfamily permease</fullName>
    </recommendedName>
</protein>
<sequence length="56" mass="6224">MAVWNMMFILGPVVGSILYSSNPKLTFIIASALLLVTFIPIGEIGYYFRNTALINK</sequence>
<dbReference type="Proteomes" id="UP000000555">
    <property type="component" value="Chromosome"/>
</dbReference>
<dbReference type="STRING" id="273068.TTE0790"/>
<evidence type="ECO:0000313" key="3">
    <source>
        <dbReference type="Proteomes" id="UP000000555"/>
    </source>
</evidence>
<evidence type="ECO:0000313" key="2">
    <source>
        <dbReference type="EMBL" id="AAM24047.1"/>
    </source>
</evidence>